<accession>I4C8Y9</accession>
<dbReference type="Proteomes" id="UP000006055">
    <property type="component" value="Chromosome"/>
</dbReference>
<evidence type="ECO:0000313" key="1">
    <source>
        <dbReference type="EMBL" id="AFM26030.1"/>
    </source>
</evidence>
<dbReference type="RefSeq" id="WP_014811164.1">
    <property type="nucleotide sequence ID" value="NC_018025.1"/>
</dbReference>
<reference evidence="2" key="1">
    <citation type="submission" date="2012-06" db="EMBL/GenBank/DDBJ databases">
        <title>Complete sequence of chromosome of Desulfomonile tiedjei DSM 6799.</title>
        <authorList>
            <person name="Lucas S."/>
            <person name="Copeland A."/>
            <person name="Lapidus A."/>
            <person name="Glavina del Rio T."/>
            <person name="Dalin E."/>
            <person name="Tice H."/>
            <person name="Bruce D."/>
            <person name="Goodwin L."/>
            <person name="Pitluck S."/>
            <person name="Peters L."/>
            <person name="Ovchinnikova G."/>
            <person name="Zeytun A."/>
            <person name="Lu M."/>
            <person name="Kyrpides N."/>
            <person name="Mavromatis K."/>
            <person name="Ivanova N."/>
            <person name="Brettin T."/>
            <person name="Detter J.C."/>
            <person name="Han C."/>
            <person name="Larimer F."/>
            <person name="Land M."/>
            <person name="Hauser L."/>
            <person name="Markowitz V."/>
            <person name="Cheng J.-F."/>
            <person name="Hugenholtz P."/>
            <person name="Woyke T."/>
            <person name="Wu D."/>
            <person name="Spring S."/>
            <person name="Schroeder M."/>
            <person name="Brambilla E."/>
            <person name="Klenk H.-P."/>
            <person name="Eisen J.A."/>
        </authorList>
    </citation>
    <scope>NUCLEOTIDE SEQUENCE [LARGE SCALE GENOMIC DNA]</scope>
    <source>
        <strain evidence="2">ATCC 49306 / DSM 6799 / DCB-1</strain>
    </source>
</reference>
<organism evidence="1 2">
    <name type="scientific">Desulfomonile tiedjei (strain ATCC 49306 / DSM 6799 / DCB-1)</name>
    <dbReference type="NCBI Taxonomy" id="706587"/>
    <lineage>
        <taxon>Bacteria</taxon>
        <taxon>Pseudomonadati</taxon>
        <taxon>Thermodesulfobacteriota</taxon>
        <taxon>Desulfomonilia</taxon>
        <taxon>Desulfomonilales</taxon>
        <taxon>Desulfomonilaceae</taxon>
        <taxon>Desulfomonile</taxon>
    </lineage>
</organism>
<dbReference type="HOGENOM" id="CLU_2000253_0_0_7"/>
<gene>
    <name evidence="1" type="ordered locus">Desti_3375</name>
</gene>
<sequence>MNEVNAKQITVQPVQPPFPWSMPLSDLQASIWEEYAHPFFKNPGDQPVEPSSVLSLLEEWQERTVPLIKSARDIAHSMDDTADEKNWQIYHVLQATLRVFQDLEVIRGIACSVLDHDGADKVEL</sequence>
<keyword evidence="2" id="KW-1185">Reference proteome</keyword>
<dbReference type="EMBL" id="CP003360">
    <property type="protein sequence ID" value="AFM26030.1"/>
    <property type="molecule type" value="Genomic_DNA"/>
</dbReference>
<dbReference type="STRING" id="706587.Desti_3375"/>
<protein>
    <submittedName>
        <fullName evidence="1">Uncharacterized protein</fullName>
    </submittedName>
</protein>
<evidence type="ECO:0000313" key="2">
    <source>
        <dbReference type="Proteomes" id="UP000006055"/>
    </source>
</evidence>
<dbReference type="AlphaFoldDB" id="I4C8Y9"/>
<dbReference type="KEGG" id="dti:Desti_3375"/>
<name>I4C8Y9_DESTA</name>
<proteinExistence type="predicted"/>